<gene>
    <name evidence="2" type="primary">AUGUSTUS-3.0.2_33371</name>
    <name evidence="2" type="ORF">TcasGA2_TC033371</name>
</gene>
<sequence length="125" mass="14555">MQLLTFVVILTLPYFVFSKPDLASVIQNACKTEKDYKQQLEESYRKSFLKGLDTARIVGNAYKTAVRAYDDCIQAVRITMYMQVEDRKNRPWRKDALPLEVVINQNCLAKTTTKQLFDCLRYSSE</sequence>
<proteinExistence type="predicted"/>
<dbReference type="InParanoid" id="A0A139WGG3"/>
<name>A0A139WGG3_TRICA</name>
<feature type="signal peptide" evidence="1">
    <location>
        <begin position="1"/>
        <end position="18"/>
    </location>
</feature>
<dbReference type="EMBL" id="KQ971345">
    <property type="protein sequence ID" value="KYB27042.1"/>
    <property type="molecule type" value="Genomic_DNA"/>
</dbReference>
<dbReference type="KEGG" id="tca:103312266"/>
<dbReference type="OrthoDB" id="10486922at2759"/>
<evidence type="ECO:0000313" key="2">
    <source>
        <dbReference type="EMBL" id="KYB27042.1"/>
    </source>
</evidence>
<evidence type="ECO:0000313" key="3">
    <source>
        <dbReference type="Proteomes" id="UP000007266"/>
    </source>
</evidence>
<organism evidence="2 3">
    <name type="scientific">Tribolium castaneum</name>
    <name type="common">Red flour beetle</name>
    <dbReference type="NCBI Taxonomy" id="7070"/>
    <lineage>
        <taxon>Eukaryota</taxon>
        <taxon>Metazoa</taxon>
        <taxon>Ecdysozoa</taxon>
        <taxon>Arthropoda</taxon>
        <taxon>Hexapoda</taxon>
        <taxon>Insecta</taxon>
        <taxon>Pterygota</taxon>
        <taxon>Neoptera</taxon>
        <taxon>Endopterygota</taxon>
        <taxon>Coleoptera</taxon>
        <taxon>Polyphaga</taxon>
        <taxon>Cucujiformia</taxon>
        <taxon>Tenebrionidae</taxon>
        <taxon>Tenebrionidae incertae sedis</taxon>
        <taxon>Tribolium</taxon>
    </lineage>
</organism>
<feature type="chain" id="PRO_5007299921" description="Protein TsetseEP domain-containing protein" evidence="1">
    <location>
        <begin position="19"/>
        <end position="125"/>
    </location>
</feature>
<keyword evidence="1" id="KW-0732">Signal</keyword>
<keyword evidence="3" id="KW-1185">Reference proteome</keyword>
<dbReference type="AlphaFoldDB" id="A0A139WGG3"/>
<evidence type="ECO:0000256" key="1">
    <source>
        <dbReference type="SAM" id="SignalP"/>
    </source>
</evidence>
<evidence type="ECO:0008006" key="4">
    <source>
        <dbReference type="Google" id="ProtNLM"/>
    </source>
</evidence>
<protein>
    <recommendedName>
        <fullName evidence="4">Protein TsetseEP domain-containing protein</fullName>
    </recommendedName>
</protein>
<dbReference type="Proteomes" id="UP000007266">
    <property type="component" value="Linkage group 6"/>
</dbReference>
<reference evidence="2 3" key="1">
    <citation type="journal article" date="2008" name="Nature">
        <title>The genome of the model beetle and pest Tribolium castaneum.</title>
        <authorList>
            <consortium name="Tribolium Genome Sequencing Consortium"/>
            <person name="Richards S."/>
            <person name="Gibbs R.A."/>
            <person name="Weinstock G.M."/>
            <person name="Brown S.J."/>
            <person name="Denell R."/>
            <person name="Beeman R.W."/>
            <person name="Gibbs R."/>
            <person name="Beeman R.W."/>
            <person name="Brown S.J."/>
            <person name="Bucher G."/>
            <person name="Friedrich M."/>
            <person name="Grimmelikhuijzen C.J."/>
            <person name="Klingler M."/>
            <person name="Lorenzen M."/>
            <person name="Richards S."/>
            <person name="Roth S."/>
            <person name="Schroder R."/>
            <person name="Tautz D."/>
            <person name="Zdobnov E.M."/>
            <person name="Muzny D."/>
            <person name="Gibbs R.A."/>
            <person name="Weinstock G.M."/>
            <person name="Attaway T."/>
            <person name="Bell S."/>
            <person name="Buhay C.J."/>
            <person name="Chandrabose M.N."/>
            <person name="Chavez D."/>
            <person name="Clerk-Blankenburg K.P."/>
            <person name="Cree A."/>
            <person name="Dao M."/>
            <person name="Davis C."/>
            <person name="Chacko J."/>
            <person name="Dinh H."/>
            <person name="Dugan-Rocha S."/>
            <person name="Fowler G."/>
            <person name="Garner T.T."/>
            <person name="Garnes J."/>
            <person name="Gnirke A."/>
            <person name="Hawes A."/>
            <person name="Hernandez J."/>
            <person name="Hines S."/>
            <person name="Holder M."/>
            <person name="Hume J."/>
            <person name="Jhangiani S.N."/>
            <person name="Joshi V."/>
            <person name="Khan Z.M."/>
            <person name="Jackson L."/>
            <person name="Kovar C."/>
            <person name="Kowis A."/>
            <person name="Lee S."/>
            <person name="Lewis L.R."/>
            <person name="Margolis J."/>
            <person name="Morgan M."/>
            <person name="Nazareth L.V."/>
            <person name="Nguyen N."/>
            <person name="Okwuonu G."/>
            <person name="Parker D."/>
            <person name="Richards S."/>
            <person name="Ruiz S.J."/>
            <person name="Santibanez J."/>
            <person name="Savard J."/>
            <person name="Scherer S.E."/>
            <person name="Schneider B."/>
            <person name="Sodergren E."/>
            <person name="Tautz D."/>
            <person name="Vattahil S."/>
            <person name="Villasana D."/>
            <person name="White C.S."/>
            <person name="Wright R."/>
            <person name="Park Y."/>
            <person name="Beeman R.W."/>
            <person name="Lord J."/>
            <person name="Oppert B."/>
            <person name="Lorenzen M."/>
            <person name="Brown S."/>
            <person name="Wang L."/>
            <person name="Savard J."/>
            <person name="Tautz D."/>
            <person name="Richards S."/>
            <person name="Weinstock G."/>
            <person name="Gibbs R.A."/>
            <person name="Liu Y."/>
            <person name="Worley K."/>
            <person name="Weinstock G."/>
            <person name="Elsik C.G."/>
            <person name="Reese J.T."/>
            <person name="Elhaik E."/>
            <person name="Landan G."/>
            <person name="Graur D."/>
            <person name="Arensburger P."/>
            <person name="Atkinson P."/>
            <person name="Beeman R.W."/>
            <person name="Beidler J."/>
            <person name="Brown S.J."/>
            <person name="Demuth J.P."/>
            <person name="Drury D.W."/>
            <person name="Du Y.Z."/>
            <person name="Fujiwara H."/>
            <person name="Lorenzen M."/>
            <person name="Maselli V."/>
            <person name="Osanai M."/>
            <person name="Park Y."/>
            <person name="Robertson H.M."/>
            <person name="Tu Z."/>
            <person name="Wang J.J."/>
            <person name="Wang S."/>
            <person name="Richards S."/>
            <person name="Song H."/>
            <person name="Zhang L."/>
            <person name="Sodergren E."/>
            <person name="Werner D."/>
            <person name="Stanke M."/>
            <person name="Morgenstern B."/>
            <person name="Solovyev V."/>
            <person name="Kosarev P."/>
            <person name="Brown G."/>
            <person name="Chen H.C."/>
            <person name="Ermolaeva O."/>
            <person name="Hlavina W."/>
            <person name="Kapustin Y."/>
            <person name="Kiryutin B."/>
            <person name="Kitts P."/>
            <person name="Maglott D."/>
            <person name="Pruitt K."/>
            <person name="Sapojnikov V."/>
            <person name="Souvorov A."/>
            <person name="Mackey A.J."/>
            <person name="Waterhouse R.M."/>
            <person name="Wyder S."/>
            <person name="Zdobnov E.M."/>
            <person name="Zdobnov E.M."/>
            <person name="Wyder S."/>
            <person name="Kriventseva E.V."/>
            <person name="Kadowaki T."/>
            <person name="Bork P."/>
            <person name="Aranda M."/>
            <person name="Bao R."/>
            <person name="Beermann A."/>
            <person name="Berns N."/>
            <person name="Bolognesi R."/>
            <person name="Bonneton F."/>
            <person name="Bopp D."/>
            <person name="Brown S.J."/>
            <person name="Bucher G."/>
            <person name="Butts T."/>
            <person name="Chaumot A."/>
            <person name="Denell R.E."/>
            <person name="Ferrier D.E."/>
            <person name="Friedrich M."/>
            <person name="Gordon C.M."/>
            <person name="Jindra M."/>
            <person name="Klingler M."/>
            <person name="Lan Q."/>
            <person name="Lattorff H.M."/>
            <person name="Laudet V."/>
            <person name="von Levetsow C."/>
            <person name="Liu Z."/>
            <person name="Lutz R."/>
            <person name="Lynch J.A."/>
            <person name="da Fonseca R.N."/>
            <person name="Posnien N."/>
            <person name="Reuter R."/>
            <person name="Roth S."/>
            <person name="Savard J."/>
            <person name="Schinko J.B."/>
            <person name="Schmitt C."/>
            <person name="Schoppmeier M."/>
            <person name="Schroder R."/>
            <person name="Shippy T.D."/>
            <person name="Simonnet F."/>
            <person name="Marques-Souza H."/>
            <person name="Tautz D."/>
            <person name="Tomoyasu Y."/>
            <person name="Trauner J."/>
            <person name="Van der Zee M."/>
            <person name="Vervoort M."/>
            <person name="Wittkopp N."/>
            <person name="Wimmer E.A."/>
            <person name="Yang X."/>
            <person name="Jones A.K."/>
            <person name="Sattelle D.B."/>
            <person name="Ebert P.R."/>
            <person name="Nelson D."/>
            <person name="Scott J.G."/>
            <person name="Beeman R.W."/>
            <person name="Muthukrishnan S."/>
            <person name="Kramer K.J."/>
            <person name="Arakane Y."/>
            <person name="Beeman R.W."/>
            <person name="Zhu Q."/>
            <person name="Hogenkamp D."/>
            <person name="Dixit R."/>
            <person name="Oppert B."/>
            <person name="Jiang H."/>
            <person name="Zou Z."/>
            <person name="Marshall J."/>
            <person name="Elpidina E."/>
            <person name="Vinokurov K."/>
            <person name="Oppert C."/>
            <person name="Zou Z."/>
            <person name="Evans J."/>
            <person name="Lu Z."/>
            <person name="Zhao P."/>
            <person name="Sumathipala N."/>
            <person name="Altincicek B."/>
            <person name="Vilcinskas A."/>
            <person name="Williams M."/>
            <person name="Hultmark D."/>
            <person name="Hetru C."/>
            <person name="Jiang H."/>
            <person name="Grimmelikhuijzen C.J."/>
            <person name="Hauser F."/>
            <person name="Cazzamali G."/>
            <person name="Williamson M."/>
            <person name="Park Y."/>
            <person name="Li B."/>
            <person name="Tanaka Y."/>
            <person name="Predel R."/>
            <person name="Neupert S."/>
            <person name="Schachtner J."/>
            <person name="Verleyen P."/>
            <person name="Raible F."/>
            <person name="Bork P."/>
            <person name="Friedrich M."/>
            <person name="Walden K.K."/>
            <person name="Robertson H.M."/>
            <person name="Angeli S."/>
            <person name="Foret S."/>
            <person name="Bucher G."/>
            <person name="Schuetz S."/>
            <person name="Maleszka R."/>
            <person name="Wimmer E.A."/>
            <person name="Beeman R.W."/>
            <person name="Lorenzen M."/>
            <person name="Tomoyasu Y."/>
            <person name="Miller S.C."/>
            <person name="Grossmann D."/>
            <person name="Bucher G."/>
        </authorList>
    </citation>
    <scope>NUCLEOTIDE SEQUENCE [LARGE SCALE GENOMIC DNA]</scope>
    <source>
        <strain evidence="2 3">Georgia GA2</strain>
    </source>
</reference>
<reference evidence="2 3" key="2">
    <citation type="journal article" date="2010" name="Nucleic Acids Res.">
        <title>BeetleBase in 2010: revisions to provide comprehensive genomic information for Tribolium castaneum.</title>
        <authorList>
            <person name="Kim H.S."/>
            <person name="Murphy T."/>
            <person name="Xia J."/>
            <person name="Caragea D."/>
            <person name="Park Y."/>
            <person name="Beeman R.W."/>
            <person name="Lorenzen M.D."/>
            <person name="Butcher S."/>
            <person name="Manak J.R."/>
            <person name="Brown S.J."/>
        </authorList>
    </citation>
    <scope>GENOME REANNOTATION</scope>
    <source>
        <strain evidence="2 3">Georgia GA2</strain>
    </source>
</reference>
<accession>A0A139WGG3</accession>